<dbReference type="InterPro" id="IPR003594">
    <property type="entry name" value="HATPase_dom"/>
</dbReference>
<dbReference type="CDD" id="cd00082">
    <property type="entry name" value="HisKA"/>
    <property type="match status" value="1"/>
</dbReference>
<dbReference type="SUPFAM" id="SSF47384">
    <property type="entry name" value="Homodimeric domain of signal transducing histidine kinase"/>
    <property type="match status" value="1"/>
</dbReference>
<dbReference type="Gene3D" id="3.30.565.10">
    <property type="entry name" value="Histidine kinase-like ATPase, C-terminal domain"/>
    <property type="match status" value="1"/>
</dbReference>
<evidence type="ECO:0000256" key="1">
    <source>
        <dbReference type="ARBA" id="ARBA00022553"/>
    </source>
</evidence>
<dbReference type="SMART" id="SM00387">
    <property type="entry name" value="HATPase_c"/>
    <property type="match status" value="1"/>
</dbReference>
<organism evidence="9">
    <name type="scientific">marine sediment metagenome</name>
    <dbReference type="NCBI Taxonomy" id="412755"/>
    <lineage>
        <taxon>unclassified sequences</taxon>
        <taxon>metagenomes</taxon>
        <taxon>ecological metagenomes</taxon>
    </lineage>
</organism>
<dbReference type="Gene3D" id="1.10.287.130">
    <property type="match status" value="1"/>
</dbReference>
<dbReference type="InterPro" id="IPR003661">
    <property type="entry name" value="HisK_dim/P_dom"/>
</dbReference>
<sequence length="322" mass="36193">MGYYPLKLSAVGGLWRNPVYALGVFVAFASTVVLAQYLTRVIIVRMTTKHKHLEKNLRDRAEQIAAINEMLKMTRVQMAHREKMVAIGQMAAGIAHEIGNPLASLSSVAQYLGKKLNRHEEKEQLLLIGYQVNRISSILKRMLSLSRPATGEYKWTDINELINNTLSLVKFDKRMQSITIKNVIGSDLPMVWLNPQLLEQVLLNIFINAMDAMEAKQGEQEHILKVTREFKDAMVEIWVCDTGVGMSPQVAKRAFESFFTTKEIGKGTGLGLFISYNLVSEIDGTIKLESEPDKGTTVIIRIPMRPQKNLIATGEGRMDFAI</sequence>
<dbReference type="EMBL" id="LAZR01027609">
    <property type="protein sequence ID" value="KKL65206.1"/>
    <property type="molecule type" value="Genomic_DNA"/>
</dbReference>
<evidence type="ECO:0000256" key="5">
    <source>
        <dbReference type="ARBA" id="ARBA00022840"/>
    </source>
</evidence>
<dbReference type="PANTHER" id="PTHR43065">
    <property type="entry name" value="SENSOR HISTIDINE KINASE"/>
    <property type="match status" value="1"/>
</dbReference>
<gene>
    <name evidence="9" type="ORF">LCGC14_2157310</name>
</gene>
<keyword evidence="7" id="KW-0472">Membrane</keyword>
<evidence type="ECO:0000256" key="3">
    <source>
        <dbReference type="ARBA" id="ARBA00022741"/>
    </source>
</evidence>
<evidence type="ECO:0000256" key="4">
    <source>
        <dbReference type="ARBA" id="ARBA00022777"/>
    </source>
</evidence>
<evidence type="ECO:0000256" key="2">
    <source>
        <dbReference type="ARBA" id="ARBA00022679"/>
    </source>
</evidence>
<keyword evidence="3" id="KW-0547">Nucleotide-binding</keyword>
<protein>
    <recommendedName>
        <fullName evidence="8">Histidine kinase domain-containing protein</fullName>
    </recommendedName>
</protein>
<evidence type="ECO:0000259" key="8">
    <source>
        <dbReference type="PROSITE" id="PS50109"/>
    </source>
</evidence>
<dbReference type="PRINTS" id="PR00344">
    <property type="entry name" value="BCTRLSENSOR"/>
</dbReference>
<keyword evidence="7" id="KW-0812">Transmembrane</keyword>
<dbReference type="GO" id="GO:0000155">
    <property type="term" value="F:phosphorelay sensor kinase activity"/>
    <property type="evidence" value="ECO:0007669"/>
    <property type="project" value="InterPro"/>
</dbReference>
<keyword evidence="2" id="KW-0808">Transferase</keyword>
<dbReference type="GO" id="GO:0005524">
    <property type="term" value="F:ATP binding"/>
    <property type="evidence" value="ECO:0007669"/>
    <property type="project" value="UniProtKB-KW"/>
</dbReference>
<keyword evidence="1" id="KW-0597">Phosphoprotein</keyword>
<evidence type="ECO:0000313" key="9">
    <source>
        <dbReference type="EMBL" id="KKL65206.1"/>
    </source>
</evidence>
<reference evidence="9" key="1">
    <citation type="journal article" date="2015" name="Nature">
        <title>Complex archaea that bridge the gap between prokaryotes and eukaryotes.</title>
        <authorList>
            <person name="Spang A."/>
            <person name="Saw J.H."/>
            <person name="Jorgensen S.L."/>
            <person name="Zaremba-Niedzwiedzka K."/>
            <person name="Martijn J."/>
            <person name="Lind A.E."/>
            <person name="van Eijk R."/>
            <person name="Schleper C."/>
            <person name="Guy L."/>
            <person name="Ettema T.J."/>
        </authorList>
    </citation>
    <scope>NUCLEOTIDE SEQUENCE</scope>
</reference>
<dbReference type="PANTHER" id="PTHR43065:SF10">
    <property type="entry name" value="PEROXIDE STRESS-ACTIVATED HISTIDINE KINASE MAK3"/>
    <property type="match status" value="1"/>
</dbReference>
<dbReference type="Pfam" id="PF00512">
    <property type="entry name" value="HisKA"/>
    <property type="match status" value="1"/>
</dbReference>
<keyword evidence="4" id="KW-0418">Kinase</keyword>
<dbReference type="Pfam" id="PF02518">
    <property type="entry name" value="HATPase_c"/>
    <property type="match status" value="1"/>
</dbReference>
<feature type="domain" description="Histidine kinase" evidence="8">
    <location>
        <begin position="93"/>
        <end position="306"/>
    </location>
</feature>
<comment type="caution">
    <text evidence="9">The sequence shown here is derived from an EMBL/GenBank/DDBJ whole genome shotgun (WGS) entry which is preliminary data.</text>
</comment>
<dbReference type="SUPFAM" id="SSF55874">
    <property type="entry name" value="ATPase domain of HSP90 chaperone/DNA topoisomerase II/histidine kinase"/>
    <property type="match status" value="1"/>
</dbReference>
<dbReference type="AlphaFoldDB" id="A0A0F9EG08"/>
<dbReference type="SMART" id="SM00388">
    <property type="entry name" value="HisKA"/>
    <property type="match status" value="1"/>
</dbReference>
<dbReference type="InterPro" id="IPR004358">
    <property type="entry name" value="Sig_transdc_His_kin-like_C"/>
</dbReference>
<proteinExistence type="predicted"/>
<evidence type="ECO:0000256" key="7">
    <source>
        <dbReference type="SAM" id="Phobius"/>
    </source>
</evidence>
<dbReference type="InterPro" id="IPR036890">
    <property type="entry name" value="HATPase_C_sf"/>
</dbReference>
<keyword evidence="5" id="KW-0067">ATP-binding</keyword>
<dbReference type="InterPro" id="IPR005467">
    <property type="entry name" value="His_kinase_dom"/>
</dbReference>
<dbReference type="InterPro" id="IPR036097">
    <property type="entry name" value="HisK_dim/P_sf"/>
</dbReference>
<evidence type="ECO:0000256" key="6">
    <source>
        <dbReference type="ARBA" id="ARBA00023012"/>
    </source>
</evidence>
<keyword evidence="6" id="KW-0902">Two-component regulatory system</keyword>
<accession>A0A0F9EG08</accession>
<name>A0A0F9EG08_9ZZZZ</name>
<feature type="transmembrane region" description="Helical" evidence="7">
    <location>
        <begin position="20"/>
        <end position="43"/>
    </location>
</feature>
<dbReference type="PROSITE" id="PS50109">
    <property type="entry name" value="HIS_KIN"/>
    <property type="match status" value="1"/>
</dbReference>
<keyword evidence="7" id="KW-1133">Transmembrane helix</keyword>